<accession>A0A126T1Z3</accession>
<dbReference type="STRING" id="1538553.JT25_006290"/>
<organism evidence="1 2">
    <name type="scientific">Methylomonas denitrificans</name>
    <dbReference type="NCBI Taxonomy" id="1538553"/>
    <lineage>
        <taxon>Bacteria</taxon>
        <taxon>Pseudomonadati</taxon>
        <taxon>Pseudomonadota</taxon>
        <taxon>Gammaproteobacteria</taxon>
        <taxon>Methylococcales</taxon>
        <taxon>Methylococcaceae</taxon>
        <taxon>Methylomonas</taxon>
    </lineage>
</organism>
<gene>
    <name evidence="1" type="ORF">JT25_006290</name>
</gene>
<reference evidence="1 2" key="1">
    <citation type="journal article" date="2015" name="Environ. Microbiol.">
        <title>Methane oxidation coupled to nitrate reduction under hypoxia by the Gammaproteobacterium Methylomonas denitrificans, sp. nov. type strain FJG1.</title>
        <authorList>
            <person name="Kits K.D."/>
            <person name="Klotz M.G."/>
            <person name="Stein L.Y."/>
        </authorList>
    </citation>
    <scope>NUCLEOTIDE SEQUENCE [LARGE SCALE GENOMIC DNA]</scope>
    <source>
        <strain evidence="1 2">FJG1</strain>
    </source>
</reference>
<dbReference type="RefSeq" id="WP_036278181.1">
    <property type="nucleotide sequence ID" value="NZ_CP014476.1"/>
</dbReference>
<evidence type="ECO:0000313" key="1">
    <source>
        <dbReference type="EMBL" id="AMK76106.1"/>
    </source>
</evidence>
<protein>
    <submittedName>
        <fullName evidence="1">Uncharacterized protein</fullName>
    </submittedName>
</protein>
<dbReference type="AlphaFoldDB" id="A0A126T1Z3"/>
<dbReference type="EMBL" id="CP014476">
    <property type="protein sequence ID" value="AMK76106.1"/>
    <property type="molecule type" value="Genomic_DNA"/>
</dbReference>
<proteinExistence type="predicted"/>
<name>A0A126T1Z3_9GAMM</name>
<dbReference type="OrthoDB" id="9076234at2"/>
<sequence>MTESRLNLAGQDITDRCKKIIPGQTDDLLLSKLQALIPDHPIRLALTGDEWYRLGGVVDMDGKRIANDLIEWVERTYLECGQNLQTLIDYTLEQKLIATKQTGKTLYFVVQTGTKAEDFTLIEIDKTHEVSDRMLVDENNPPDDLEEFIDPLQPFCIESFGFGHSRYTYRRKTDVKLFMEVINERHPGEHPVQRFMEDWNRSSAGQKHSMSEDWIIRPYRHTGRFGEQIVNVEIVNTHKNNLPHLEDFSGKKGSALSNVLSRFDRQAGYPFAWFFYMVKGKLVSTHSADAVYKDISGDFAYLPERDEAVLRDWISTPYNV</sequence>
<dbReference type="Proteomes" id="UP000030512">
    <property type="component" value="Chromosome"/>
</dbReference>
<dbReference type="KEGG" id="mdn:JT25_006290"/>
<evidence type="ECO:0000313" key="2">
    <source>
        <dbReference type="Proteomes" id="UP000030512"/>
    </source>
</evidence>
<keyword evidence="2" id="KW-1185">Reference proteome</keyword>